<sequence length="52" mass="6236">MTFVFLSVTTIVRMYMQKKKLIDFVVQFMEVPSKSIKLKLQYIDKETSELKM</sequence>
<keyword evidence="2" id="KW-1185">Reference proteome</keyword>
<reference evidence="1 2" key="1">
    <citation type="submission" date="2024-01" db="EMBL/GenBank/DDBJ databases">
        <title>Genome assemblies of Stephania.</title>
        <authorList>
            <person name="Yang L."/>
        </authorList>
    </citation>
    <scope>NUCLEOTIDE SEQUENCE [LARGE SCALE GENOMIC DNA]</scope>
    <source>
        <strain evidence="1">QJT</strain>
        <tissue evidence="1">Leaf</tissue>
    </source>
</reference>
<dbReference type="AlphaFoldDB" id="A0AAP0K4V6"/>
<evidence type="ECO:0000313" key="1">
    <source>
        <dbReference type="EMBL" id="KAK9146011.1"/>
    </source>
</evidence>
<gene>
    <name evidence="1" type="ORF">Sjap_005914</name>
</gene>
<accession>A0AAP0K4V6</accession>
<proteinExistence type="predicted"/>
<dbReference type="Proteomes" id="UP001417504">
    <property type="component" value="Unassembled WGS sequence"/>
</dbReference>
<evidence type="ECO:0000313" key="2">
    <source>
        <dbReference type="Proteomes" id="UP001417504"/>
    </source>
</evidence>
<dbReference type="EMBL" id="JBBNAE010000002">
    <property type="protein sequence ID" value="KAK9146011.1"/>
    <property type="molecule type" value="Genomic_DNA"/>
</dbReference>
<comment type="caution">
    <text evidence="1">The sequence shown here is derived from an EMBL/GenBank/DDBJ whole genome shotgun (WGS) entry which is preliminary data.</text>
</comment>
<protein>
    <submittedName>
        <fullName evidence="1">Uncharacterized protein</fullName>
    </submittedName>
</protein>
<organism evidence="1 2">
    <name type="scientific">Stephania japonica</name>
    <dbReference type="NCBI Taxonomy" id="461633"/>
    <lineage>
        <taxon>Eukaryota</taxon>
        <taxon>Viridiplantae</taxon>
        <taxon>Streptophyta</taxon>
        <taxon>Embryophyta</taxon>
        <taxon>Tracheophyta</taxon>
        <taxon>Spermatophyta</taxon>
        <taxon>Magnoliopsida</taxon>
        <taxon>Ranunculales</taxon>
        <taxon>Menispermaceae</taxon>
        <taxon>Menispermoideae</taxon>
        <taxon>Cissampelideae</taxon>
        <taxon>Stephania</taxon>
    </lineage>
</organism>
<name>A0AAP0K4V6_9MAGN</name>